<keyword evidence="2" id="KW-0732">Signal</keyword>
<comment type="caution">
    <text evidence="3">The sequence shown here is derived from an EMBL/GenBank/DDBJ whole genome shotgun (WGS) entry which is preliminary data.</text>
</comment>
<feature type="compositionally biased region" description="Polar residues" evidence="1">
    <location>
        <begin position="77"/>
        <end position="108"/>
    </location>
</feature>
<evidence type="ECO:0000313" key="4">
    <source>
        <dbReference type="Proteomes" id="UP000813385"/>
    </source>
</evidence>
<feature type="signal peptide" evidence="2">
    <location>
        <begin position="1"/>
        <end position="36"/>
    </location>
</feature>
<dbReference type="AlphaFoldDB" id="A0A8K0TKP4"/>
<protein>
    <submittedName>
        <fullName evidence="3">Uncharacterized protein</fullName>
    </submittedName>
</protein>
<reference evidence="3" key="1">
    <citation type="journal article" date="2021" name="Nat. Commun.">
        <title>Genetic determinants of endophytism in the Arabidopsis root mycobiome.</title>
        <authorList>
            <person name="Mesny F."/>
            <person name="Miyauchi S."/>
            <person name="Thiergart T."/>
            <person name="Pickel B."/>
            <person name="Atanasova L."/>
            <person name="Karlsson M."/>
            <person name="Huettel B."/>
            <person name="Barry K.W."/>
            <person name="Haridas S."/>
            <person name="Chen C."/>
            <person name="Bauer D."/>
            <person name="Andreopoulos W."/>
            <person name="Pangilinan J."/>
            <person name="LaButti K."/>
            <person name="Riley R."/>
            <person name="Lipzen A."/>
            <person name="Clum A."/>
            <person name="Drula E."/>
            <person name="Henrissat B."/>
            <person name="Kohler A."/>
            <person name="Grigoriev I.V."/>
            <person name="Martin F.M."/>
            <person name="Hacquard S."/>
        </authorList>
    </citation>
    <scope>NUCLEOTIDE SEQUENCE</scope>
    <source>
        <strain evidence="3">MPI-CAGE-AT-0016</strain>
    </source>
</reference>
<dbReference type="EMBL" id="JAGPXD010000002">
    <property type="protein sequence ID" value="KAH7369260.1"/>
    <property type="molecule type" value="Genomic_DNA"/>
</dbReference>
<dbReference type="Proteomes" id="UP000813385">
    <property type="component" value="Unassembled WGS sequence"/>
</dbReference>
<accession>A0A8K0TKP4</accession>
<evidence type="ECO:0000313" key="3">
    <source>
        <dbReference type="EMBL" id="KAH7369260.1"/>
    </source>
</evidence>
<feature type="region of interest" description="Disordered" evidence="1">
    <location>
        <begin position="77"/>
        <end position="114"/>
    </location>
</feature>
<organism evidence="3 4">
    <name type="scientific">Plectosphaerella cucumerina</name>
    <dbReference type="NCBI Taxonomy" id="40658"/>
    <lineage>
        <taxon>Eukaryota</taxon>
        <taxon>Fungi</taxon>
        <taxon>Dikarya</taxon>
        <taxon>Ascomycota</taxon>
        <taxon>Pezizomycotina</taxon>
        <taxon>Sordariomycetes</taxon>
        <taxon>Hypocreomycetidae</taxon>
        <taxon>Glomerellales</taxon>
        <taxon>Plectosphaerellaceae</taxon>
        <taxon>Plectosphaerella</taxon>
    </lineage>
</organism>
<keyword evidence="4" id="KW-1185">Reference proteome</keyword>
<sequence>MEVLRTTPRTSSEKAALVYLLLLLLPASLTYPPAEGSCHPRNSRDPSLPSLGRRKVLLAPTLPACAACAACLSYPTSTCSPSSHVTQPSTARGTNNKPQSTQPTSTRTAPRGTHFDHQLSPVLLAPPLPPSINIRFPSTLQQSLDPPSPCTLIPTAARRREGRGGGIHVETSLTIPNDRPDLCSVP</sequence>
<proteinExistence type="predicted"/>
<gene>
    <name evidence="3" type="ORF">B0T11DRAFT_72081</name>
</gene>
<feature type="chain" id="PRO_5035458609" evidence="2">
    <location>
        <begin position="37"/>
        <end position="186"/>
    </location>
</feature>
<evidence type="ECO:0000256" key="1">
    <source>
        <dbReference type="SAM" id="MobiDB-lite"/>
    </source>
</evidence>
<evidence type="ECO:0000256" key="2">
    <source>
        <dbReference type="SAM" id="SignalP"/>
    </source>
</evidence>
<name>A0A8K0TKP4_9PEZI</name>